<name>A0A0B7APB5_9EUPU</name>
<feature type="compositionally biased region" description="Basic and acidic residues" evidence="1">
    <location>
        <begin position="141"/>
        <end position="155"/>
    </location>
</feature>
<gene>
    <name evidence="2" type="primary">ORF127839</name>
</gene>
<feature type="non-terminal residue" evidence="2">
    <location>
        <position position="217"/>
    </location>
</feature>
<feature type="region of interest" description="Disordered" evidence="1">
    <location>
        <begin position="34"/>
        <end position="91"/>
    </location>
</feature>
<accession>A0A0B7APB5</accession>
<sequence length="217" mass="25029">MSTHLSYKRRYSAPEKPEPRFQWRLRVHSLMMDDEASSMSDRRVDSVRDCVDLHGNKEETSHENRRNEPNDSTDATETRRNRRGRFTRTKSEGHLKLRVRFSEFSETSKSCDDEDDDDDDESRTHSGNGRHRSTQESGLESFREHHPKENQDHSGKNQNLSIQQCYGNVDGDGEVSADASFKDGAVGQSDSCISTQISKNYEDIVNKNYEDDISKNY</sequence>
<feature type="compositionally biased region" description="Basic and acidic residues" evidence="1">
    <location>
        <begin position="40"/>
        <end position="69"/>
    </location>
</feature>
<reference evidence="2" key="1">
    <citation type="submission" date="2014-12" db="EMBL/GenBank/DDBJ databases">
        <title>Insight into the proteome of Arion vulgaris.</title>
        <authorList>
            <person name="Aradska J."/>
            <person name="Bulat T."/>
            <person name="Smidak R."/>
            <person name="Sarate P."/>
            <person name="Gangsoo J."/>
            <person name="Sialana F."/>
            <person name="Bilban M."/>
            <person name="Lubec G."/>
        </authorList>
    </citation>
    <scope>NUCLEOTIDE SEQUENCE</scope>
    <source>
        <tissue evidence="2">Skin</tissue>
    </source>
</reference>
<feature type="compositionally biased region" description="Polar residues" evidence="1">
    <location>
        <begin position="156"/>
        <end position="166"/>
    </location>
</feature>
<evidence type="ECO:0000256" key="1">
    <source>
        <dbReference type="SAM" id="MobiDB-lite"/>
    </source>
</evidence>
<evidence type="ECO:0000313" key="2">
    <source>
        <dbReference type="EMBL" id="CEK81760.1"/>
    </source>
</evidence>
<dbReference type="EMBL" id="HACG01034895">
    <property type="protein sequence ID" value="CEK81760.1"/>
    <property type="molecule type" value="Transcribed_RNA"/>
</dbReference>
<organism evidence="2">
    <name type="scientific">Arion vulgaris</name>
    <dbReference type="NCBI Taxonomy" id="1028688"/>
    <lineage>
        <taxon>Eukaryota</taxon>
        <taxon>Metazoa</taxon>
        <taxon>Spiralia</taxon>
        <taxon>Lophotrochozoa</taxon>
        <taxon>Mollusca</taxon>
        <taxon>Gastropoda</taxon>
        <taxon>Heterobranchia</taxon>
        <taxon>Euthyneura</taxon>
        <taxon>Panpulmonata</taxon>
        <taxon>Eupulmonata</taxon>
        <taxon>Stylommatophora</taxon>
        <taxon>Helicina</taxon>
        <taxon>Arionoidea</taxon>
        <taxon>Arionidae</taxon>
        <taxon>Arion</taxon>
    </lineage>
</organism>
<proteinExistence type="predicted"/>
<dbReference type="AlphaFoldDB" id="A0A0B7APB5"/>
<feature type="compositionally biased region" description="Acidic residues" evidence="1">
    <location>
        <begin position="112"/>
        <end position="121"/>
    </location>
</feature>
<feature type="region of interest" description="Disordered" evidence="1">
    <location>
        <begin position="106"/>
        <end position="189"/>
    </location>
</feature>
<protein>
    <submittedName>
        <fullName evidence="2">Uncharacterized protein</fullName>
    </submittedName>
</protein>